<comment type="caution">
    <text evidence="4">The sequence shown here is derived from an EMBL/GenBank/DDBJ whole genome shotgun (WGS) entry which is preliminary data.</text>
</comment>
<accession>A0ABN2JMH9</accession>
<dbReference type="Gene3D" id="3.10.129.10">
    <property type="entry name" value="Hotdog Thioesterase"/>
    <property type="match status" value="1"/>
</dbReference>
<organism evidence="4 5">
    <name type="scientific">Aeromicrobium alkaliterrae</name>
    <dbReference type="NCBI Taxonomy" id="302168"/>
    <lineage>
        <taxon>Bacteria</taxon>
        <taxon>Bacillati</taxon>
        <taxon>Actinomycetota</taxon>
        <taxon>Actinomycetes</taxon>
        <taxon>Propionibacteriales</taxon>
        <taxon>Nocardioidaceae</taxon>
        <taxon>Aeromicrobium</taxon>
    </lineage>
</organism>
<sequence>MSDDVAGRTRADYGVLRTISTRWEDEDVYGHVNNVVYYSYFDTAVNGYLIEATGTDTRALDAYGVVAETSCRFLRELRFPLDVEAGLRVTRLGSSSVVYEIGLFQGEHQTPAAVGRFVHVYVTGADRSVTPVPDLIRTVLEPLTV</sequence>
<proteinExistence type="inferred from homology"/>
<dbReference type="InterPro" id="IPR006683">
    <property type="entry name" value="Thioestr_dom"/>
</dbReference>
<feature type="domain" description="Thioesterase" evidence="3">
    <location>
        <begin position="29"/>
        <end position="111"/>
    </location>
</feature>
<protein>
    <submittedName>
        <fullName evidence="4">Thioesterase family protein</fullName>
    </submittedName>
</protein>
<dbReference type="Proteomes" id="UP001501057">
    <property type="component" value="Unassembled WGS sequence"/>
</dbReference>
<dbReference type="InterPro" id="IPR029069">
    <property type="entry name" value="HotDog_dom_sf"/>
</dbReference>
<dbReference type="InterPro" id="IPR050563">
    <property type="entry name" value="4-hydroxybenzoyl-CoA_TE"/>
</dbReference>
<evidence type="ECO:0000313" key="5">
    <source>
        <dbReference type="Proteomes" id="UP001501057"/>
    </source>
</evidence>
<evidence type="ECO:0000256" key="2">
    <source>
        <dbReference type="ARBA" id="ARBA00022801"/>
    </source>
</evidence>
<keyword evidence="5" id="KW-1185">Reference proteome</keyword>
<evidence type="ECO:0000259" key="3">
    <source>
        <dbReference type="Pfam" id="PF03061"/>
    </source>
</evidence>
<dbReference type="SUPFAM" id="SSF54637">
    <property type="entry name" value="Thioesterase/thiol ester dehydrase-isomerase"/>
    <property type="match status" value="1"/>
</dbReference>
<comment type="similarity">
    <text evidence="1">Belongs to the 4-hydroxybenzoyl-CoA thioesterase family.</text>
</comment>
<reference evidence="4 5" key="1">
    <citation type="journal article" date="2019" name="Int. J. Syst. Evol. Microbiol.">
        <title>The Global Catalogue of Microorganisms (GCM) 10K type strain sequencing project: providing services to taxonomists for standard genome sequencing and annotation.</title>
        <authorList>
            <consortium name="The Broad Institute Genomics Platform"/>
            <consortium name="The Broad Institute Genome Sequencing Center for Infectious Disease"/>
            <person name="Wu L."/>
            <person name="Ma J."/>
        </authorList>
    </citation>
    <scope>NUCLEOTIDE SEQUENCE [LARGE SCALE GENOMIC DNA]</scope>
    <source>
        <strain evidence="4 5">JCM 13518</strain>
    </source>
</reference>
<dbReference type="PANTHER" id="PTHR31793">
    <property type="entry name" value="4-HYDROXYBENZOYL-COA THIOESTERASE FAMILY MEMBER"/>
    <property type="match status" value="1"/>
</dbReference>
<keyword evidence="2" id="KW-0378">Hydrolase</keyword>
<dbReference type="Pfam" id="PF03061">
    <property type="entry name" value="4HBT"/>
    <property type="match status" value="1"/>
</dbReference>
<dbReference type="RefSeq" id="WP_344198638.1">
    <property type="nucleotide sequence ID" value="NZ_BAAAME010000002.1"/>
</dbReference>
<gene>
    <name evidence="4" type="ORF">GCM10009710_11300</name>
</gene>
<name>A0ABN2JMH9_9ACTN</name>
<dbReference type="CDD" id="cd00586">
    <property type="entry name" value="4HBT"/>
    <property type="match status" value="1"/>
</dbReference>
<dbReference type="PANTHER" id="PTHR31793:SF27">
    <property type="entry name" value="NOVEL THIOESTERASE SUPERFAMILY DOMAIN AND SAPOSIN A-TYPE DOMAIN CONTAINING PROTEIN (0610012H03RIK)"/>
    <property type="match status" value="1"/>
</dbReference>
<evidence type="ECO:0000256" key="1">
    <source>
        <dbReference type="ARBA" id="ARBA00005953"/>
    </source>
</evidence>
<evidence type="ECO:0000313" key="4">
    <source>
        <dbReference type="EMBL" id="GAA1732336.1"/>
    </source>
</evidence>
<dbReference type="EMBL" id="BAAAME010000002">
    <property type="protein sequence ID" value="GAA1732336.1"/>
    <property type="molecule type" value="Genomic_DNA"/>
</dbReference>